<keyword evidence="2" id="KW-1185">Reference proteome</keyword>
<dbReference type="Proteomes" id="UP000244855">
    <property type="component" value="Unassembled WGS sequence"/>
</dbReference>
<organism evidence="1 2">
    <name type="scientific">Periconia macrospinosa</name>
    <dbReference type="NCBI Taxonomy" id="97972"/>
    <lineage>
        <taxon>Eukaryota</taxon>
        <taxon>Fungi</taxon>
        <taxon>Dikarya</taxon>
        <taxon>Ascomycota</taxon>
        <taxon>Pezizomycotina</taxon>
        <taxon>Dothideomycetes</taxon>
        <taxon>Pleosporomycetidae</taxon>
        <taxon>Pleosporales</taxon>
        <taxon>Massarineae</taxon>
        <taxon>Periconiaceae</taxon>
        <taxon>Periconia</taxon>
    </lineage>
</organism>
<reference evidence="1 2" key="1">
    <citation type="journal article" date="2018" name="Sci. Rep.">
        <title>Comparative genomics provides insights into the lifestyle and reveals functional heterogeneity of dark septate endophytic fungi.</title>
        <authorList>
            <person name="Knapp D.G."/>
            <person name="Nemeth J.B."/>
            <person name="Barry K."/>
            <person name="Hainaut M."/>
            <person name="Henrissat B."/>
            <person name="Johnson J."/>
            <person name="Kuo A."/>
            <person name="Lim J.H.P."/>
            <person name="Lipzen A."/>
            <person name="Nolan M."/>
            <person name="Ohm R.A."/>
            <person name="Tamas L."/>
            <person name="Grigoriev I.V."/>
            <person name="Spatafora J.W."/>
            <person name="Nagy L.G."/>
            <person name="Kovacs G.M."/>
        </authorList>
    </citation>
    <scope>NUCLEOTIDE SEQUENCE [LARGE SCALE GENOMIC DNA]</scope>
    <source>
        <strain evidence="1 2">DSE2036</strain>
    </source>
</reference>
<accession>A0A2V1DMA8</accession>
<protein>
    <submittedName>
        <fullName evidence="1">Uncharacterized protein</fullName>
    </submittedName>
</protein>
<evidence type="ECO:0000313" key="1">
    <source>
        <dbReference type="EMBL" id="PVH99347.1"/>
    </source>
</evidence>
<dbReference type="AlphaFoldDB" id="A0A2V1DMA8"/>
<dbReference type="EMBL" id="KZ805394">
    <property type="protein sequence ID" value="PVH99347.1"/>
    <property type="molecule type" value="Genomic_DNA"/>
</dbReference>
<gene>
    <name evidence="1" type="ORF">DM02DRAFT_711799</name>
</gene>
<name>A0A2V1DMA8_9PLEO</name>
<proteinExistence type="predicted"/>
<evidence type="ECO:0000313" key="2">
    <source>
        <dbReference type="Proteomes" id="UP000244855"/>
    </source>
</evidence>
<sequence length="154" mass="17405">MADMTFWSFDLQLYFYKFRTKGIAETCLPNGSPAAQFLRHHGNTLRHHTLRNFQFPPYSTSGFLLSTSTTIISYICDSLRGLSAANLIFASPHRTAASDGPPDKVMTLLTGRYSQFVSLLRRHTKHHLRRNRGVFWPLAASASKTRPAKFDAKA</sequence>